<dbReference type="KEGG" id="fat:DVK85_06900"/>
<dbReference type="EMBL" id="CP031188">
    <property type="protein sequence ID" value="AXG73985.1"/>
    <property type="molecule type" value="Genomic_DNA"/>
</dbReference>
<evidence type="ECO:0000256" key="1">
    <source>
        <dbReference type="ARBA" id="ARBA00022729"/>
    </source>
</evidence>
<proteinExistence type="predicted"/>
<evidence type="ECO:0000256" key="2">
    <source>
        <dbReference type="SAM" id="SignalP"/>
    </source>
</evidence>
<accession>A0A345HBM5</accession>
<evidence type="ECO:0000313" key="5">
    <source>
        <dbReference type="Proteomes" id="UP000253951"/>
    </source>
</evidence>
<gene>
    <name evidence="4" type="ORF">DVK85_06900</name>
</gene>
<dbReference type="Pfam" id="PF18962">
    <property type="entry name" value="Por_Secre_tail"/>
    <property type="match status" value="1"/>
</dbReference>
<dbReference type="Proteomes" id="UP000253951">
    <property type="component" value="Chromosome"/>
</dbReference>
<protein>
    <submittedName>
        <fullName evidence="4">T9SS C-terminal target domain-containing protein</fullName>
    </submittedName>
</protein>
<dbReference type="OrthoDB" id="1364155at2"/>
<sequence>MYFYISINLKNCFMKNLTLLFSAFLAFSYSAFSQCEGVALPYFENAESATAPQLPDCMVSGYFTFASTEIFETTATPIEGFSGNALLYNTEIVAEGIPEDAGTGVTLGIPSIAFSAGTSYTVSYKYGMSNPDGVMGLVRIMLVRGGEYTYLPEQNNVAAGNPSTFISAPFTVAESDSYYFAIEIHLAGGQGYLYLDDITIEETATAAVKENTFSRLTVYPNPVKNEINLANANDVDNLELYTVTGQKVLSQQVTSSDVKINTEAFSAGIYFLKVTAGAAQKTIKIIKE</sequence>
<name>A0A345HBM5_9FLAO</name>
<dbReference type="AlphaFoldDB" id="A0A345HBM5"/>
<dbReference type="NCBIfam" id="TIGR04183">
    <property type="entry name" value="Por_Secre_tail"/>
    <property type="match status" value="1"/>
</dbReference>
<organism evidence="4 5">
    <name type="scientific">Flavobacterium arcticum</name>
    <dbReference type="NCBI Taxonomy" id="1784713"/>
    <lineage>
        <taxon>Bacteria</taxon>
        <taxon>Pseudomonadati</taxon>
        <taxon>Bacteroidota</taxon>
        <taxon>Flavobacteriia</taxon>
        <taxon>Flavobacteriales</taxon>
        <taxon>Flavobacteriaceae</taxon>
        <taxon>Flavobacterium</taxon>
    </lineage>
</organism>
<keyword evidence="1 2" id="KW-0732">Signal</keyword>
<dbReference type="Gene3D" id="2.60.120.260">
    <property type="entry name" value="Galactose-binding domain-like"/>
    <property type="match status" value="1"/>
</dbReference>
<reference evidence="4 5" key="1">
    <citation type="submission" date="2018-07" db="EMBL/GenBank/DDBJ databases">
        <title>Complete genome sequence of Flavobacterium arcticum type strain SM1502T.</title>
        <authorList>
            <person name="Li Y."/>
            <person name="Li D.-D."/>
        </authorList>
    </citation>
    <scope>NUCLEOTIDE SEQUENCE [LARGE SCALE GENOMIC DNA]</scope>
    <source>
        <strain evidence="4 5">SM1502</strain>
    </source>
</reference>
<evidence type="ECO:0000313" key="4">
    <source>
        <dbReference type="EMBL" id="AXG73985.1"/>
    </source>
</evidence>
<feature type="domain" description="Secretion system C-terminal sorting" evidence="3">
    <location>
        <begin position="218"/>
        <end position="286"/>
    </location>
</feature>
<dbReference type="InterPro" id="IPR026444">
    <property type="entry name" value="Secre_tail"/>
</dbReference>
<feature type="signal peptide" evidence="2">
    <location>
        <begin position="1"/>
        <end position="33"/>
    </location>
</feature>
<evidence type="ECO:0000259" key="3">
    <source>
        <dbReference type="Pfam" id="PF18962"/>
    </source>
</evidence>
<keyword evidence="5" id="KW-1185">Reference proteome</keyword>
<feature type="chain" id="PRO_5016699311" evidence="2">
    <location>
        <begin position="34"/>
        <end position="288"/>
    </location>
</feature>